<evidence type="ECO:0000313" key="2">
    <source>
        <dbReference type="EMBL" id="GEU66746.1"/>
    </source>
</evidence>
<gene>
    <name evidence="2" type="ORF">Tci_038724</name>
</gene>
<feature type="transmembrane region" description="Helical" evidence="1">
    <location>
        <begin position="97"/>
        <end position="121"/>
    </location>
</feature>
<accession>A0A6L2LY91</accession>
<dbReference type="AlphaFoldDB" id="A0A6L2LY91"/>
<evidence type="ECO:0000256" key="1">
    <source>
        <dbReference type="SAM" id="Phobius"/>
    </source>
</evidence>
<organism evidence="2">
    <name type="scientific">Tanacetum cinerariifolium</name>
    <name type="common">Dalmatian daisy</name>
    <name type="synonym">Chrysanthemum cinerariifolium</name>
    <dbReference type="NCBI Taxonomy" id="118510"/>
    <lineage>
        <taxon>Eukaryota</taxon>
        <taxon>Viridiplantae</taxon>
        <taxon>Streptophyta</taxon>
        <taxon>Embryophyta</taxon>
        <taxon>Tracheophyta</taxon>
        <taxon>Spermatophyta</taxon>
        <taxon>Magnoliopsida</taxon>
        <taxon>eudicotyledons</taxon>
        <taxon>Gunneridae</taxon>
        <taxon>Pentapetalae</taxon>
        <taxon>asterids</taxon>
        <taxon>campanulids</taxon>
        <taxon>Asterales</taxon>
        <taxon>Asteraceae</taxon>
        <taxon>Asteroideae</taxon>
        <taxon>Anthemideae</taxon>
        <taxon>Anthemidinae</taxon>
        <taxon>Tanacetum</taxon>
    </lineage>
</organism>
<sequence length="147" mass="16786">MITRVADIPSLELNEDACFDPGGGKIDADIPLDYEDSYHDSERDIICLESLLINDTIPNLPPEVFLDHDLKSLNDEPKIDALKIKENVRFTFEDRHYFSLTFVIKIFLCFLTYPVNSLLLLSSGRLPRIMKTLVLMVLSIDHSSFNP</sequence>
<proteinExistence type="predicted"/>
<comment type="caution">
    <text evidence="2">The sequence shown here is derived from an EMBL/GenBank/DDBJ whole genome shotgun (WGS) entry which is preliminary data.</text>
</comment>
<reference evidence="2" key="1">
    <citation type="journal article" date="2019" name="Sci. Rep.">
        <title>Draft genome of Tanacetum cinerariifolium, the natural source of mosquito coil.</title>
        <authorList>
            <person name="Yamashiro T."/>
            <person name="Shiraishi A."/>
            <person name="Satake H."/>
            <person name="Nakayama K."/>
        </authorList>
    </citation>
    <scope>NUCLEOTIDE SEQUENCE</scope>
</reference>
<protein>
    <submittedName>
        <fullName evidence="2">Uncharacterized protein</fullName>
    </submittedName>
</protein>
<keyword evidence="1" id="KW-0472">Membrane</keyword>
<keyword evidence="1" id="KW-0812">Transmembrane</keyword>
<keyword evidence="1" id="KW-1133">Transmembrane helix</keyword>
<dbReference type="EMBL" id="BKCJ010005436">
    <property type="protein sequence ID" value="GEU66746.1"/>
    <property type="molecule type" value="Genomic_DNA"/>
</dbReference>
<name>A0A6L2LY91_TANCI</name>